<keyword evidence="4" id="KW-1185">Reference proteome</keyword>
<keyword evidence="2" id="KW-0067">ATP-binding</keyword>
<accession>A0A540N7X5</accession>
<dbReference type="Proteomes" id="UP000315295">
    <property type="component" value="Unassembled WGS sequence"/>
</dbReference>
<dbReference type="InterPro" id="IPR029047">
    <property type="entry name" value="HSP70_peptide-bd_sf"/>
</dbReference>
<dbReference type="SUPFAM" id="SSF100920">
    <property type="entry name" value="Heat shock protein 70kD (HSP70), peptide-binding domain"/>
    <property type="match status" value="1"/>
</dbReference>
<evidence type="ECO:0000256" key="2">
    <source>
        <dbReference type="ARBA" id="ARBA00022840"/>
    </source>
</evidence>
<keyword evidence="1" id="KW-0547">Nucleotide-binding</keyword>
<dbReference type="STRING" id="106549.A0A540N7X5"/>
<evidence type="ECO:0000256" key="1">
    <source>
        <dbReference type="ARBA" id="ARBA00022741"/>
    </source>
</evidence>
<evidence type="ECO:0000313" key="4">
    <source>
        <dbReference type="Proteomes" id="UP000315295"/>
    </source>
</evidence>
<evidence type="ECO:0000313" key="3">
    <source>
        <dbReference type="EMBL" id="TQE07147.1"/>
    </source>
</evidence>
<gene>
    <name evidence="3" type="ORF">C1H46_007200</name>
</gene>
<dbReference type="Gene3D" id="2.60.34.10">
    <property type="entry name" value="Substrate Binding Domain Of DNAk, Chain A, domain 1"/>
    <property type="match status" value="1"/>
</dbReference>
<dbReference type="PANTHER" id="PTHR19375">
    <property type="entry name" value="HEAT SHOCK PROTEIN 70KDA"/>
    <property type="match status" value="1"/>
</dbReference>
<dbReference type="InterPro" id="IPR013126">
    <property type="entry name" value="Hsp_70_fam"/>
</dbReference>
<dbReference type="GO" id="GO:0140662">
    <property type="term" value="F:ATP-dependent protein folding chaperone"/>
    <property type="evidence" value="ECO:0007669"/>
    <property type="project" value="InterPro"/>
</dbReference>
<dbReference type="AlphaFoldDB" id="A0A540N7X5"/>
<dbReference type="Pfam" id="PF00012">
    <property type="entry name" value="HSP70"/>
    <property type="match status" value="1"/>
</dbReference>
<dbReference type="EMBL" id="VIEB01000090">
    <property type="protein sequence ID" value="TQE07147.1"/>
    <property type="molecule type" value="Genomic_DNA"/>
</dbReference>
<name>A0A540N7X5_MALBA</name>
<comment type="caution">
    <text evidence="3">The sequence shown here is derived from an EMBL/GenBank/DDBJ whole genome shotgun (WGS) entry which is preliminary data.</text>
</comment>
<protein>
    <submittedName>
        <fullName evidence="3">Uncharacterized protein</fullName>
    </submittedName>
</protein>
<dbReference type="GO" id="GO:0005524">
    <property type="term" value="F:ATP binding"/>
    <property type="evidence" value="ECO:0007669"/>
    <property type="project" value="UniProtKB-KW"/>
</dbReference>
<reference evidence="3 4" key="1">
    <citation type="journal article" date="2019" name="G3 (Bethesda)">
        <title>Sequencing of a Wild Apple (Malus baccata) Genome Unravels the Differences Between Cultivated and Wild Apple Species Regarding Disease Resistance and Cold Tolerance.</title>
        <authorList>
            <person name="Chen X."/>
        </authorList>
    </citation>
    <scope>NUCLEOTIDE SEQUENCE [LARGE SCALE GENOMIC DNA]</scope>
    <source>
        <strain evidence="4">cv. Shandingzi</strain>
        <tissue evidence="3">Leaves</tissue>
    </source>
</reference>
<organism evidence="3 4">
    <name type="scientific">Malus baccata</name>
    <name type="common">Siberian crab apple</name>
    <name type="synonym">Pyrus baccata</name>
    <dbReference type="NCBI Taxonomy" id="106549"/>
    <lineage>
        <taxon>Eukaryota</taxon>
        <taxon>Viridiplantae</taxon>
        <taxon>Streptophyta</taxon>
        <taxon>Embryophyta</taxon>
        <taxon>Tracheophyta</taxon>
        <taxon>Spermatophyta</taxon>
        <taxon>Magnoliopsida</taxon>
        <taxon>eudicotyledons</taxon>
        <taxon>Gunneridae</taxon>
        <taxon>Pentapetalae</taxon>
        <taxon>rosids</taxon>
        <taxon>fabids</taxon>
        <taxon>Rosales</taxon>
        <taxon>Rosaceae</taxon>
        <taxon>Amygdaloideae</taxon>
        <taxon>Maleae</taxon>
        <taxon>Malus</taxon>
    </lineage>
</organism>
<proteinExistence type="predicted"/>
<sequence length="170" mass="18405">MMLYLPVGLLGFPKCNNYCRMCSRGSSCARASKAVAYGAAVQAAVLSGNESGQLQDYSLLDVTPLSLGVETAEEYCKTSMCVVIPRNSSTPIKRNTTLVTWFDNQVSIDFPIYEGESTNTKNNNLLGQFTINSIPPAPKGTAEFDVCFSIDANGILRAGLVLLCFEKKLL</sequence>
<dbReference type="PRINTS" id="PR00301">
    <property type="entry name" value="HEATSHOCK70"/>
</dbReference>